<dbReference type="Proteomes" id="UP000694406">
    <property type="component" value="Unplaced"/>
</dbReference>
<dbReference type="AlphaFoldDB" id="A0A8C5SHQ7"/>
<protein>
    <submittedName>
        <fullName evidence="1">Uncharacterized protein</fullName>
    </submittedName>
</protein>
<proteinExistence type="predicted"/>
<sequence length="101" mass="12352">MSLETQKHIDFKPEIFLLGIVPEIYSKEMIYLIVNVLTAARIVFAKNWKNKKIPMEEEVIKKIMDCTEMSKLIFEIREQEDKQFHKIWDLFYQWLDNKIWK</sequence>
<dbReference type="GeneTree" id="ENSGT00960000189389"/>
<dbReference type="Ensembl" id="ENSLLTT00000018389.1">
    <property type="protein sequence ID" value="ENSLLTP00000017731.1"/>
    <property type="gene ID" value="ENSLLTG00000013437.1"/>
</dbReference>
<evidence type="ECO:0000313" key="1">
    <source>
        <dbReference type="Ensembl" id="ENSLLTP00000017731.1"/>
    </source>
</evidence>
<accession>A0A8C5SHQ7</accession>
<name>A0A8C5SHQ7_LATLA</name>
<evidence type="ECO:0000313" key="2">
    <source>
        <dbReference type="Proteomes" id="UP000694406"/>
    </source>
</evidence>
<organism evidence="1 2">
    <name type="scientific">Laticauda laticaudata</name>
    <name type="common">Blue-ringed sea krait</name>
    <name type="synonym">Blue-lipped sea krait</name>
    <dbReference type="NCBI Taxonomy" id="8630"/>
    <lineage>
        <taxon>Eukaryota</taxon>
        <taxon>Metazoa</taxon>
        <taxon>Chordata</taxon>
        <taxon>Craniata</taxon>
        <taxon>Vertebrata</taxon>
        <taxon>Euteleostomi</taxon>
        <taxon>Lepidosauria</taxon>
        <taxon>Squamata</taxon>
        <taxon>Bifurcata</taxon>
        <taxon>Unidentata</taxon>
        <taxon>Episquamata</taxon>
        <taxon>Toxicofera</taxon>
        <taxon>Serpentes</taxon>
        <taxon>Colubroidea</taxon>
        <taxon>Elapidae</taxon>
        <taxon>Laticaudinae</taxon>
        <taxon>Laticauda</taxon>
    </lineage>
</organism>
<reference evidence="1" key="1">
    <citation type="submission" date="2025-08" db="UniProtKB">
        <authorList>
            <consortium name="Ensembl"/>
        </authorList>
    </citation>
    <scope>IDENTIFICATION</scope>
</reference>
<reference evidence="1" key="2">
    <citation type="submission" date="2025-09" db="UniProtKB">
        <authorList>
            <consortium name="Ensembl"/>
        </authorList>
    </citation>
    <scope>IDENTIFICATION</scope>
</reference>
<keyword evidence="2" id="KW-1185">Reference proteome</keyword>